<dbReference type="Pfam" id="PF01266">
    <property type="entry name" value="DAO"/>
    <property type="match status" value="1"/>
</dbReference>
<dbReference type="RefSeq" id="WP_189051086.1">
    <property type="nucleotide sequence ID" value="NZ_BMJQ01000016.1"/>
</dbReference>
<evidence type="ECO:0000256" key="2">
    <source>
        <dbReference type="ARBA" id="ARBA00022630"/>
    </source>
</evidence>
<sequence length="370" mass="39691">MRITIVGAGIMGLTTAWSLAKRGHQVTLLEQGPAIPSPLAASGDQHRMIRRAYGGQSGYARLITEAYDAWDELWADLGTSHYVPAGILCVCQEPGDEADLFRQGFDAVGTPYERLVPDAAAERFRFLDAATFRYAFHTPEGGVLLCRAIAAGLATWLASKGVELRTGERVTGLDAERGRVMLGSGETLDADRVVVTAGAWTLRLLPELATDLKVYRTAVVYLDPPADLAPAWAAAPAILSIGGPSEGYVLPPVAGTGLKFGAGFMKRPADDPEADRTAKPGEGERLRDAFSPPLARVGDYRVRDVVTCAYTFTKDKTFYARHVGRVLAVSACSGHGYKFGAAVGRRVAEAVDGGETDRLRRWLRAELVAA</sequence>
<accession>A0A8J2Z0D5</accession>
<dbReference type="SUPFAM" id="SSF54373">
    <property type="entry name" value="FAD-linked reductases, C-terminal domain"/>
    <property type="match status" value="1"/>
</dbReference>
<dbReference type="AlphaFoldDB" id="A0A8J2Z0D5"/>
<dbReference type="GO" id="GO:0008115">
    <property type="term" value="F:sarcosine oxidase activity"/>
    <property type="evidence" value="ECO:0007669"/>
    <property type="project" value="TreeGrafter"/>
</dbReference>
<organism evidence="7 8">
    <name type="scientific">Aliidongia dinghuensis</name>
    <dbReference type="NCBI Taxonomy" id="1867774"/>
    <lineage>
        <taxon>Bacteria</taxon>
        <taxon>Pseudomonadati</taxon>
        <taxon>Pseudomonadota</taxon>
        <taxon>Alphaproteobacteria</taxon>
        <taxon>Rhodospirillales</taxon>
        <taxon>Dongiaceae</taxon>
        <taxon>Aliidongia</taxon>
    </lineage>
</organism>
<dbReference type="Gene3D" id="3.30.9.10">
    <property type="entry name" value="D-Amino Acid Oxidase, subunit A, domain 2"/>
    <property type="match status" value="1"/>
</dbReference>
<comment type="caution">
    <text evidence="7">The sequence shown here is derived from an EMBL/GenBank/DDBJ whole genome shotgun (WGS) entry which is preliminary data.</text>
</comment>
<dbReference type="InterPro" id="IPR036188">
    <property type="entry name" value="FAD/NAD-bd_sf"/>
</dbReference>
<name>A0A8J2Z0D5_9PROT</name>
<evidence type="ECO:0000259" key="6">
    <source>
        <dbReference type="Pfam" id="PF01266"/>
    </source>
</evidence>
<evidence type="ECO:0000313" key="7">
    <source>
        <dbReference type="EMBL" id="GGF39216.1"/>
    </source>
</evidence>
<evidence type="ECO:0000256" key="5">
    <source>
        <dbReference type="SAM" id="MobiDB-lite"/>
    </source>
</evidence>
<dbReference type="Proteomes" id="UP000646365">
    <property type="component" value="Unassembled WGS sequence"/>
</dbReference>
<proteinExistence type="predicted"/>
<feature type="domain" description="FAD dependent oxidoreductase" evidence="6">
    <location>
        <begin position="2"/>
        <end position="349"/>
    </location>
</feature>
<dbReference type="PANTHER" id="PTHR10961:SF46">
    <property type="entry name" value="PEROXISOMAL SARCOSINE OXIDASE"/>
    <property type="match status" value="1"/>
</dbReference>
<feature type="region of interest" description="Disordered" evidence="5">
    <location>
        <begin position="267"/>
        <end position="288"/>
    </location>
</feature>
<dbReference type="InterPro" id="IPR006076">
    <property type="entry name" value="FAD-dep_OxRdtase"/>
</dbReference>
<comment type="cofactor">
    <cofactor evidence="1">
        <name>FAD</name>
        <dbReference type="ChEBI" id="CHEBI:57692"/>
    </cofactor>
</comment>
<keyword evidence="2" id="KW-0285">Flavoprotein</keyword>
<dbReference type="PANTHER" id="PTHR10961">
    <property type="entry name" value="PEROXISOMAL SARCOSINE OXIDASE"/>
    <property type="match status" value="1"/>
</dbReference>
<keyword evidence="4" id="KW-0560">Oxidoreductase</keyword>
<evidence type="ECO:0000256" key="4">
    <source>
        <dbReference type="ARBA" id="ARBA00023002"/>
    </source>
</evidence>
<keyword evidence="3" id="KW-0274">FAD</keyword>
<evidence type="ECO:0000256" key="1">
    <source>
        <dbReference type="ARBA" id="ARBA00001974"/>
    </source>
</evidence>
<evidence type="ECO:0000256" key="3">
    <source>
        <dbReference type="ARBA" id="ARBA00022827"/>
    </source>
</evidence>
<keyword evidence="8" id="KW-1185">Reference proteome</keyword>
<dbReference type="SUPFAM" id="SSF51905">
    <property type="entry name" value="FAD/NAD(P)-binding domain"/>
    <property type="match status" value="1"/>
</dbReference>
<dbReference type="GO" id="GO:0050660">
    <property type="term" value="F:flavin adenine dinucleotide binding"/>
    <property type="evidence" value="ECO:0007669"/>
    <property type="project" value="InterPro"/>
</dbReference>
<protein>
    <submittedName>
        <fullName evidence="7">Sarcosine oxidase</fullName>
    </submittedName>
</protein>
<dbReference type="Gene3D" id="3.50.50.60">
    <property type="entry name" value="FAD/NAD(P)-binding domain"/>
    <property type="match status" value="1"/>
</dbReference>
<dbReference type="EMBL" id="BMJQ01000016">
    <property type="protein sequence ID" value="GGF39216.1"/>
    <property type="molecule type" value="Genomic_DNA"/>
</dbReference>
<dbReference type="InterPro" id="IPR045170">
    <property type="entry name" value="MTOX"/>
</dbReference>
<gene>
    <name evidence="7" type="ORF">GCM10011611_51970</name>
</gene>
<evidence type="ECO:0000313" key="8">
    <source>
        <dbReference type="Proteomes" id="UP000646365"/>
    </source>
</evidence>
<reference evidence="7" key="1">
    <citation type="journal article" date="2014" name="Int. J. Syst. Evol. Microbiol.">
        <title>Complete genome sequence of Corynebacterium casei LMG S-19264T (=DSM 44701T), isolated from a smear-ripened cheese.</title>
        <authorList>
            <consortium name="US DOE Joint Genome Institute (JGI-PGF)"/>
            <person name="Walter F."/>
            <person name="Albersmeier A."/>
            <person name="Kalinowski J."/>
            <person name="Ruckert C."/>
        </authorList>
    </citation>
    <scope>NUCLEOTIDE SEQUENCE</scope>
    <source>
        <strain evidence="7">CGMCC 1.15725</strain>
    </source>
</reference>
<reference evidence="7" key="2">
    <citation type="submission" date="2020-09" db="EMBL/GenBank/DDBJ databases">
        <authorList>
            <person name="Sun Q."/>
            <person name="Zhou Y."/>
        </authorList>
    </citation>
    <scope>NUCLEOTIDE SEQUENCE</scope>
    <source>
        <strain evidence="7">CGMCC 1.15725</strain>
    </source>
</reference>